<gene>
    <name evidence="4" type="ORF">PXX05_02890</name>
</gene>
<keyword evidence="3" id="KW-1133">Transmembrane helix</keyword>
<keyword evidence="2" id="KW-0560">Oxidoreductase</keyword>
<dbReference type="SUPFAM" id="SSF51735">
    <property type="entry name" value="NAD(P)-binding Rossmann-fold domains"/>
    <property type="match status" value="1"/>
</dbReference>
<dbReference type="Pfam" id="PF00106">
    <property type="entry name" value="adh_short"/>
    <property type="match status" value="1"/>
</dbReference>
<dbReference type="Gene3D" id="3.40.50.720">
    <property type="entry name" value="NAD(P)-binding Rossmann-like Domain"/>
    <property type="match status" value="1"/>
</dbReference>
<dbReference type="InterPro" id="IPR002347">
    <property type="entry name" value="SDR_fam"/>
</dbReference>
<keyword evidence="3" id="KW-0472">Membrane</keyword>
<sequence>MTAARTWLILGATSIIAEEFAHLAAQANNNLILVGRDRPQLEIIAANIRLRYPINCEVFFTDFSADLRNLLDLLQRKSSPELALFIAHSAILQNDELNLMAIEEMIHTNVLSTLQLINTYLKKPQSNHRLIFLSSVAACRGRSKNSLYGGTKAAIEIYLEGLQQSAKRNLRITIARLGFIDTAQTYGAPGIFYASSPKACAKACWRASKAGKRWIYHPFFWRYIMAIITRLPFFIYKRMKF</sequence>
<organism evidence="4 5">
    <name type="scientific">Legionella cardiaca</name>
    <dbReference type="NCBI Taxonomy" id="1071983"/>
    <lineage>
        <taxon>Bacteria</taxon>
        <taxon>Pseudomonadati</taxon>
        <taxon>Pseudomonadota</taxon>
        <taxon>Gammaproteobacteria</taxon>
        <taxon>Legionellales</taxon>
        <taxon>Legionellaceae</taxon>
        <taxon>Legionella</taxon>
    </lineage>
</organism>
<dbReference type="InterPro" id="IPR020904">
    <property type="entry name" value="Sc_DH/Rdtase_CS"/>
</dbReference>
<keyword evidence="5" id="KW-1185">Reference proteome</keyword>
<accession>A0ABY8AVH7</accession>
<dbReference type="PANTHER" id="PTHR43391">
    <property type="entry name" value="RETINOL DEHYDROGENASE-RELATED"/>
    <property type="match status" value="1"/>
</dbReference>
<name>A0ABY8AVH7_9GAMM</name>
<keyword evidence="3" id="KW-0812">Transmembrane</keyword>
<dbReference type="InterPro" id="IPR036291">
    <property type="entry name" value="NAD(P)-bd_dom_sf"/>
</dbReference>
<feature type="transmembrane region" description="Helical" evidence="3">
    <location>
        <begin position="219"/>
        <end position="236"/>
    </location>
</feature>
<dbReference type="EMBL" id="CP119078">
    <property type="protein sequence ID" value="WED43741.1"/>
    <property type="molecule type" value="Genomic_DNA"/>
</dbReference>
<evidence type="ECO:0000256" key="3">
    <source>
        <dbReference type="SAM" id="Phobius"/>
    </source>
</evidence>
<reference evidence="4 5" key="1">
    <citation type="submission" date="2023-02" db="EMBL/GenBank/DDBJ databases">
        <title>Genome Sequence of L. cardiaca H63T.</title>
        <authorList>
            <person name="Lopez A.E."/>
            <person name="Cianciotto N.P."/>
        </authorList>
    </citation>
    <scope>NUCLEOTIDE SEQUENCE [LARGE SCALE GENOMIC DNA]</scope>
    <source>
        <strain evidence="4 5">H63</strain>
    </source>
</reference>
<dbReference type="PANTHER" id="PTHR43391:SF94">
    <property type="entry name" value="OXIDOREDUCTASE-RELATED"/>
    <property type="match status" value="1"/>
</dbReference>
<evidence type="ECO:0000256" key="1">
    <source>
        <dbReference type="ARBA" id="ARBA00006484"/>
    </source>
</evidence>
<evidence type="ECO:0000313" key="4">
    <source>
        <dbReference type="EMBL" id="WED43741.1"/>
    </source>
</evidence>
<dbReference type="PROSITE" id="PS00061">
    <property type="entry name" value="ADH_SHORT"/>
    <property type="match status" value="1"/>
</dbReference>
<dbReference type="Proteomes" id="UP001222087">
    <property type="component" value="Chromosome"/>
</dbReference>
<comment type="similarity">
    <text evidence="1">Belongs to the short-chain dehydrogenases/reductases (SDR) family.</text>
</comment>
<dbReference type="RefSeq" id="WP_275089553.1">
    <property type="nucleotide sequence ID" value="NZ_CP119078.1"/>
</dbReference>
<evidence type="ECO:0000256" key="2">
    <source>
        <dbReference type="ARBA" id="ARBA00023002"/>
    </source>
</evidence>
<protein>
    <submittedName>
        <fullName evidence="4">SDR family NAD(P)-dependent oxidoreductase</fullName>
    </submittedName>
</protein>
<evidence type="ECO:0000313" key="5">
    <source>
        <dbReference type="Proteomes" id="UP001222087"/>
    </source>
</evidence>
<proteinExistence type="inferred from homology"/>